<dbReference type="InterPro" id="IPR010001">
    <property type="entry name" value="BofA"/>
</dbReference>
<feature type="transmembrane region" description="Helical" evidence="1">
    <location>
        <begin position="6"/>
        <end position="27"/>
    </location>
</feature>
<keyword evidence="3" id="KW-1185">Reference proteome</keyword>
<proteinExistence type="predicted"/>
<name>A0ABT1Y831_9FIRM</name>
<keyword evidence="1" id="KW-0472">Membrane</keyword>
<organism evidence="2 3">
    <name type="scientific">Dehalobacterium formicoaceticum</name>
    <dbReference type="NCBI Taxonomy" id="51515"/>
    <lineage>
        <taxon>Bacteria</taxon>
        <taxon>Bacillati</taxon>
        <taxon>Bacillota</taxon>
        <taxon>Clostridia</taxon>
        <taxon>Eubacteriales</taxon>
        <taxon>Peptococcaceae</taxon>
        <taxon>Dehalobacterium</taxon>
    </lineage>
</organism>
<evidence type="ECO:0000313" key="3">
    <source>
        <dbReference type="Proteomes" id="UP001524944"/>
    </source>
</evidence>
<accession>A0ABT1Y831</accession>
<protein>
    <submittedName>
        <fullName evidence="2">Pro-sigmaK processing inhibitor BofA family protein</fullName>
    </submittedName>
</protein>
<keyword evidence="1" id="KW-0812">Transmembrane</keyword>
<reference evidence="2 3" key="1">
    <citation type="submission" date="2022-08" db="EMBL/GenBank/DDBJ databases">
        <title>Proteogenomics of the novel Dehalobacterium formicoaceticum strain EZ94 highlights a key role of methyltransferases during anaerobic dichloromethane degradation.</title>
        <authorList>
            <person name="Wasmund K."/>
        </authorList>
    </citation>
    <scope>NUCLEOTIDE SEQUENCE [LARGE SCALE GENOMIC DNA]</scope>
    <source>
        <strain evidence="2 3">EZ94</strain>
    </source>
</reference>
<feature type="transmembrane region" description="Helical" evidence="1">
    <location>
        <begin position="66"/>
        <end position="89"/>
    </location>
</feature>
<gene>
    <name evidence="2" type="ORF">NVS47_16250</name>
</gene>
<evidence type="ECO:0000256" key="1">
    <source>
        <dbReference type="SAM" id="Phobius"/>
    </source>
</evidence>
<sequence length="91" mass="10224">MNGETWQIILIGIIALLLLLPALKFLLTPVRLIFKILVNGLMGFLILWLINIFAEPWGFFLPINTVTVLVAGFLGIPGIILLSLLKFFLIY</sequence>
<dbReference type="Proteomes" id="UP001524944">
    <property type="component" value="Unassembled WGS sequence"/>
</dbReference>
<keyword evidence="1" id="KW-1133">Transmembrane helix</keyword>
<dbReference type="NCBIfam" id="TIGR02862">
    <property type="entry name" value="spore_BofA"/>
    <property type="match status" value="1"/>
</dbReference>
<dbReference type="RefSeq" id="WP_089608944.1">
    <property type="nucleotide sequence ID" value="NZ_CP022121.1"/>
</dbReference>
<comment type="caution">
    <text evidence="2">The sequence shown here is derived from an EMBL/GenBank/DDBJ whole genome shotgun (WGS) entry which is preliminary data.</text>
</comment>
<dbReference type="EMBL" id="JANPWE010000019">
    <property type="protein sequence ID" value="MCR6547042.1"/>
    <property type="molecule type" value="Genomic_DNA"/>
</dbReference>
<evidence type="ECO:0000313" key="2">
    <source>
        <dbReference type="EMBL" id="MCR6547042.1"/>
    </source>
</evidence>
<feature type="transmembrane region" description="Helical" evidence="1">
    <location>
        <begin position="34"/>
        <end position="54"/>
    </location>
</feature>
<dbReference type="Pfam" id="PF07441">
    <property type="entry name" value="BofA"/>
    <property type="match status" value="1"/>
</dbReference>